<feature type="transmembrane region" description="Helical" evidence="6">
    <location>
        <begin position="138"/>
        <end position="159"/>
    </location>
</feature>
<dbReference type="OrthoDB" id="2148490at2759"/>
<accession>A0A9P1EIA9</accession>
<reference evidence="7" key="1">
    <citation type="submission" date="2022-07" db="EMBL/GenBank/DDBJ databases">
        <authorList>
            <person name="Macas J."/>
            <person name="Novak P."/>
            <person name="Neumann P."/>
        </authorList>
    </citation>
    <scope>NUCLEOTIDE SEQUENCE</scope>
</reference>
<evidence type="ECO:0000256" key="1">
    <source>
        <dbReference type="ARBA" id="ARBA00004141"/>
    </source>
</evidence>
<dbReference type="GO" id="GO:0032979">
    <property type="term" value="P:protein insertion into mitochondrial inner membrane from matrix"/>
    <property type="evidence" value="ECO:0007669"/>
    <property type="project" value="TreeGrafter"/>
</dbReference>
<evidence type="ECO:0000256" key="5">
    <source>
        <dbReference type="ARBA" id="ARBA00023136"/>
    </source>
</evidence>
<name>A0A9P1EIA9_CUSEU</name>
<comment type="caution">
    <text evidence="7">The sequence shown here is derived from an EMBL/GenBank/DDBJ whole genome shotgun (WGS) entry which is preliminary data.</text>
</comment>
<keyword evidence="3 6" id="KW-0812">Transmembrane</keyword>
<protein>
    <submittedName>
        <fullName evidence="7">Uncharacterized protein</fullName>
    </submittedName>
</protein>
<proteinExistence type="inferred from homology"/>
<evidence type="ECO:0000256" key="2">
    <source>
        <dbReference type="ARBA" id="ARBA00010583"/>
    </source>
</evidence>
<comment type="subcellular location">
    <subcellularLocation>
        <location evidence="1">Membrane</location>
        <topology evidence="1">Multi-pass membrane protein</topology>
    </subcellularLocation>
</comment>
<evidence type="ECO:0000313" key="7">
    <source>
        <dbReference type="EMBL" id="CAH9109058.1"/>
    </source>
</evidence>
<comment type="similarity">
    <text evidence="2">Belongs to the OXA1/ALB3/YidC (TC 2.A.9.2) family.</text>
</comment>
<keyword evidence="8" id="KW-1185">Reference proteome</keyword>
<dbReference type="AlphaFoldDB" id="A0A9P1EIA9"/>
<dbReference type="CDD" id="cd20069">
    <property type="entry name" value="5TM_Oxa1-like"/>
    <property type="match status" value="1"/>
</dbReference>
<sequence>MALPKILSRKLLRRSPSLSASYSFELHGSDHCLRRQHHVFLPSVRSPSALSLFSGSKQFVVPLGVHSFSRSFSTRKSTSIEGFPFQDGDFNHTQPASPADRFLPGYVASGTDVVESILPVWALASLLDGYYVFTGLPWWFVIGSGTLVMRLSLFPFVVLQLHKLTRIGELLPKLPPPFPPCMSRRTFKDQFKLFSKEKRAAGCPSLLWFISSFSLQVPCFFLWITTIRRMSLDHHDGFDAGGTLWFQNLTEVPNGTLGPILPLLIAGLHFTNVQVSFQSSSLMKTSGPFALLAKYYKLYLEILSLPILFISFNLPQGSLVYWVFNSISSLLQQISLRHPVVRKKLGLPDKEVSAIAKQNNVDCSKEELMNTSNDHKRWQIMS</sequence>
<dbReference type="Proteomes" id="UP001152484">
    <property type="component" value="Unassembled WGS sequence"/>
</dbReference>
<dbReference type="GO" id="GO:0005743">
    <property type="term" value="C:mitochondrial inner membrane"/>
    <property type="evidence" value="ECO:0007669"/>
    <property type="project" value="TreeGrafter"/>
</dbReference>
<evidence type="ECO:0000256" key="3">
    <source>
        <dbReference type="ARBA" id="ARBA00022692"/>
    </source>
</evidence>
<feature type="transmembrane region" description="Helical" evidence="6">
    <location>
        <begin position="298"/>
        <end position="324"/>
    </location>
</feature>
<dbReference type="PANTHER" id="PTHR12428:SF65">
    <property type="entry name" value="CYTOCHROME C OXIDASE ASSEMBLY PROTEIN COX18, MITOCHONDRIAL"/>
    <property type="match status" value="1"/>
</dbReference>
<dbReference type="InterPro" id="IPR001708">
    <property type="entry name" value="YidC/ALB3/OXA1/COX18"/>
</dbReference>
<gene>
    <name evidence="7" type="ORF">CEURO_LOCUS18352</name>
</gene>
<organism evidence="7 8">
    <name type="scientific">Cuscuta europaea</name>
    <name type="common">European dodder</name>
    <dbReference type="NCBI Taxonomy" id="41803"/>
    <lineage>
        <taxon>Eukaryota</taxon>
        <taxon>Viridiplantae</taxon>
        <taxon>Streptophyta</taxon>
        <taxon>Embryophyta</taxon>
        <taxon>Tracheophyta</taxon>
        <taxon>Spermatophyta</taxon>
        <taxon>Magnoliopsida</taxon>
        <taxon>eudicotyledons</taxon>
        <taxon>Gunneridae</taxon>
        <taxon>Pentapetalae</taxon>
        <taxon>asterids</taxon>
        <taxon>lamiids</taxon>
        <taxon>Solanales</taxon>
        <taxon>Convolvulaceae</taxon>
        <taxon>Cuscuteae</taxon>
        <taxon>Cuscuta</taxon>
        <taxon>Cuscuta subgen. Cuscuta</taxon>
    </lineage>
</organism>
<keyword evidence="5 6" id="KW-0472">Membrane</keyword>
<dbReference type="EMBL" id="CAMAPE010000052">
    <property type="protein sequence ID" value="CAH9109058.1"/>
    <property type="molecule type" value="Genomic_DNA"/>
</dbReference>
<evidence type="ECO:0000256" key="4">
    <source>
        <dbReference type="ARBA" id="ARBA00022989"/>
    </source>
</evidence>
<evidence type="ECO:0000313" key="8">
    <source>
        <dbReference type="Proteomes" id="UP001152484"/>
    </source>
</evidence>
<keyword evidence="4 6" id="KW-1133">Transmembrane helix</keyword>
<dbReference type="PANTHER" id="PTHR12428">
    <property type="entry name" value="OXA1"/>
    <property type="match status" value="1"/>
</dbReference>
<feature type="transmembrane region" description="Helical" evidence="6">
    <location>
        <begin position="206"/>
        <end position="224"/>
    </location>
</feature>
<dbReference type="GO" id="GO:0032977">
    <property type="term" value="F:membrane insertase activity"/>
    <property type="evidence" value="ECO:0007669"/>
    <property type="project" value="InterPro"/>
</dbReference>
<evidence type="ECO:0000256" key="6">
    <source>
        <dbReference type="SAM" id="Phobius"/>
    </source>
</evidence>